<sequence>MSNNNENKVFYHSLGVEDMLKSLNTTTEGLSDKEALDRLNKYGANELKKAPKKSIFEMLKEQLSDVMVLILIAAALLSVILNEWTEAIVIMVIVIIDAVIGIVQEKKAVDAMEALKSMSAPTARALREGEESIVKARELVIGDVVILEDGCIVPADMRLIESANLKIEEASLTGESVPTEKDWEDVFERDIPLGDRTNMAYTSSIVTYGNGIGVVTATGMDTEVGSIAGMLEKEDDFDTPLKRKLNSVGKILSVVGIVVCVLMFIIGYMYQKPLIPLLMTAISLAISIIPEGLPATATIVMALGVQRMAKKNALVRKLPAVETLGSATVICSDKTGTLTKNQMTVTHIAMNGDFEKGEATEVKAAGEKYEHIYKDLISAAALCNNASLDPDNEGEILGDPTEGALIYLAKDFGIDHEDYEDEHEREFEQPFDSDRKRMSTVHIMDGEITSFTKGAVDEMLPLCTKILTEQGVRDITEEDKANIINLCRKMSEDALRVLGFAKRILDEIPEEDDEDIEFDMIFLGAVGMIDPPREEVIDAVETCHKAGIRTIMITGDHKITAMAIAKKLHIYKDGNTVISGDELDNMNDDELDKLVGTAAVFARVSPKDKLRIIKSLKRVGEVAAMTGDGVNDSPALKAADIGVAMGKSGTDVAKDSADMILMDDNFTTIEYAIKEGRRVYRNIQKVIQFLLAGNIAEILTLFIATVLNWDAPILAVHVLLINLATDTLPALALGVDPAGRNIMKHKPIKSNSLFEKGLVVRVLLHGLYIMIATISAYQIGIHIDSHEVGMTMAFLVLAISQLFHALNQRSNTQSAFTTKNGHNKYLFLAMVASGMILALTICIPQLREFFSLTTLSFEEWKIVGVFSLLPLLLVEITKLLKRTFHFEI</sequence>
<keyword evidence="11" id="KW-1278">Translocase</keyword>
<evidence type="ECO:0000256" key="2">
    <source>
        <dbReference type="ARBA" id="ARBA00005675"/>
    </source>
</evidence>
<dbReference type="SMART" id="SM00831">
    <property type="entry name" value="Cation_ATPase_N"/>
    <property type="match status" value="1"/>
</dbReference>
<comment type="caution">
    <text evidence="17">The sequence shown here is derived from an EMBL/GenBank/DDBJ whole genome shotgun (WGS) entry which is preliminary data.</text>
</comment>
<evidence type="ECO:0000256" key="8">
    <source>
        <dbReference type="ARBA" id="ARBA00022741"/>
    </source>
</evidence>
<dbReference type="GO" id="GO:0016887">
    <property type="term" value="F:ATP hydrolysis activity"/>
    <property type="evidence" value="ECO:0007669"/>
    <property type="project" value="InterPro"/>
</dbReference>
<reference evidence="17 18" key="1">
    <citation type="submission" date="2018-08" db="EMBL/GenBank/DDBJ databases">
        <title>A genome reference for cultivated species of the human gut microbiota.</title>
        <authorList>
            <person name="Zou Y."/>
            <person name="Xue W."/>
            <person name="Luo G."/>
        </authorList>
    </citation>
    <scope>NUCLEOTIDE SEQUENCE [LARGE SCALE GENOMIC DNA]</scope>
    <source>
        <strain evidence="17 18">AM25-6</strain>
    </source>
</reference>
<dbReference type="Pfam" id="PF13246">
    <property type="entry name" value="Cation_ATPase"/>
    <property type="match status" value="1"/>
</dbReference>
<dbReference type="Gene3D" id="1.20.1110.10">
    <property type="entry name" value="Calcium-transporting ATPase, transmembrane domain"/>
    <property type="match status" value="1"/>
</dbReference>
<dbReference type="GO" id="GO:0140352">
    <property type="term" value="P:export from cell"/>
    <property type="evidence" value="ECO:0007669"/>
    <property type="project" value="UniProtKB-ARBA"/>
</dbReference>
<comment type="subcellular location">
    <subcellularLocation>
        <location evidence="1">Cell membrane</location>
        <topology evidence="1">Multi-pass membrane protein</topology>
    </subcellularLocation>
</comment>
<dbReference type="SFLD" id="SFLDG00002">
    <property type="entry name" value="C1.7:_P-type_atpase_like"/>
    <property type="match status" value="1"/>
</dbReference>
<evidence type="ECO:0000256" key="14">
    <source>
        <dbReference type="ARBA" id="ARBA00048694"/>
    </source>
</evidence>
<keyword evidence="10" id="KW-0067">ATP-binding</keyword>
<dbReference type="Gene3D" id="2.70.150.10">
    <property type="entry name" value="Calcium-transporting ATPase, cytoplasmic transduction domain A"/>
    <property type="match status" value="1"/>
</dbReference>
<keyword evidence="8" id="KW-0547">Nucleotide-binding</keyword>
<evidence type="ECO:0000259" key="16">
    <source>
        <dbReference type="SMART" id="SM00831"/>
    </source>
</evidence>
<dbReference type="InterPro" id="IPR059000">
    <property type="entry name" value="ATPase_P-type_domA"/>
</dbReference>
<feature type="transmembrane region" description="Helical" evidence="15">
    <location>
        <begin position="789"/>
        <end position="806"/>
    </location>
</feature>
<accession>A0A3E3DYU7</accession>
<dbReference type="Gene3D" id="3.40.50.1000">
    <property type="entry name" value="HAD superfamily/HAD-like"/>
    <property type="match status" value="1"/>
</dbReference>
<feature type="transmembrane region" description="Helical" evidence="15">
    <location>
        <begin position="826"/>
        <end position="846"/>
    </location>
</feature>
<evidence type="ECO:0000256" key="13">
    <source>
        <dbReference type="ARBA" id="ARBA00023136"/>
    </source>
</evidence>
<evidence type="ECO:0000256" key="12">
    <source>
        <dbReference type="ARBA" id="ARBA00022989"/>
    </source>
</evidence>
<dbReference type="InterPro" id="IPR001757">
    <property type="entry name" value="P_typ_ATPase"/>
</dbReference>
<keyword evidence="5" id="KW-0406">Ion transport</keyword>
<dbReference type="InterPro" id="IPR023214">
    <property type="entry name" value="HAD_sf"/>
</dbReference>
<evidence type="ECO:0000256" key="7">
    <source>
        <dbReference type="ARBA" id="ARBA00022723"/>
    </source>
</evidence>
<dbReference type="Pfam" id="PF00690">
    <property type="entry name" value="Cation_ATPase_N"/>
    <property type="match status" value="1"/>
</dbReference>
<feature type="transmembrane region" description="Helical" evidence="15">
    <location>
        <begin position="713"/>
        <end position="737"/>
    </location>
</feature>
<evidence type="ECO:0000313" key="18">
    <source>
        <dbReference type="Proteomes" id="UP000261212"/>
    </source>
</evidence>
<dbReference type="InterPro" id="IPR023299">
    <property type="entry name" value="ATPase_P-typ_cyto_dom_N"/>
</dbReference>
<dbReference type="InterPro" id="IPR050510">
    <property type="entry name" value="Cation_transp_ATPase_P-type"/>
</dbReference>
<dbReference type="SUPFAM" id="SSF81653">
    <property type="entry name" value="Calcium ATPase, transduction domain A"/>
    <property type="match status" value="1"/>
</dbReference>
<keyword evidence="5" id="KW-0813">Transport</keyword>
<dbReference type="Pfam" id="PF00122">
    <property type="entry name" value="E1-E2_ATPase"/>
    <property type="match status" value="1"/>
</dbReference>
<comment type="similarity">
    <text evidence="2">Belongs to the cation transport ATPase (P-type) (TC 3.A.3) family. Type IIA subfamily.</text>
</comment>
<feature type="transmembrane region" description="Helical" evidence="15">
    <location>
        <begin position="87"/>
        <end position="103"/>
    </location>
</feature>
<dbReference type="Gene3D" id="3.40.1110.10">
    <property type="entry name" value="Calcium-transporting ATPase, cytoplasmic domain N"/>
    <property type="match status" value="1"/>
</dbReference>
<evidence type="ECO:0000313" key="17">
    <source>
        <dbReference type="EMBL" id="RGD74440.1"/>
    </source>
</evidence>
<gene>
    <name evidence="17" type="ORF">DW687_06645</name>
</gene>
<keyword evidence="13 15" id="KW-0472">Membrane</keyword>
<dbReference type="RefSeq" id="WP_117532156.1">
    <property type="nucleotide sequence ID" value="NZ_QUSM01000003.1"/>
</dbReference>
<dbReference type="NCBIfam" id="TIGR01494">
    <property type="entry name" value="ATPase_P-type"/>
    <property type="match status" value="2"/>
</dbReference>
<keyword evidence="6 15" id="KW-0812">Transmembrane</keyword>
<dbReference type="EC" id="7.2.2.10" evidence="3"/>
<evidence type="ECO:0000256" key="4">
    <source>
        <dbReference type="ARBA" id="ARBA00022475"/>
    </source>
</evidence>
<organism evidence="17 18">
    <name type="scientific">Anaerofustis stercorihominis</name>
    <dbReference type="NCBI Taxonomy" id="214853"/>
    <lineage>
        <taxon>Bacteria</taxon>
        <taxon>Bacillati</taxon>
        <taxon>Bacillota</taxon>
        <taxon>Clostridia</taxon>
        <taxon>Eubacteriales</taxon>
        <taxon>Eubacteriaceae</taxon>
        <taxon>Anaerofustis</taxon>
    </lineage>
</organism>
<dbReference type="SUPFAM" id="SSF81665">
    <property type="entry name" value="Calcium ATPase, transmembrane domain M"/>
    <property type="match status" value="1"/>
</dbReference>
<evidence type="ECO:0000256" key="15">
    <source>
        <dbReference type="SAM" id="Phobius"/>
    </source>
</evidence>
<dbReference type="PRINTS" id="PR00120">
    <property type="entry name" value="HATPASE"/>
</dbReference>
<feature type="transmembrane region" description="Helical" evidence="15">
    <location>
        <begin position="686"/>
        <end position="707"/>
    </location>
</feature>
<dbReference type="SFLD" id="SFLDS00003">
    <property type="entry name" value="Haloacid_Dehalogenase"/>
    <property type="match status" value="1"/>
</dbReference>
<dbReference type="PRINTS" id="PR00119">
    <property type="entry name" value="CATATPASE"/>
</dbReference>
<dbReference type="PANTHER" id="PTHR43294:SF21">
    <property type="entry name" value="CATION TRANSPORTING ATPASE"/>
    <property type="match status" value="1"/>
</dbReference>
<feature type="transmembrane region" description="Helical" evidence="15">
    <location>
        <begin position="277"/>
        <end position="303"/>
    </location>
</feature>
<proteinExistence type="inferred from homology"/>
<dbReference type="Pfam" id="PF00689">
    <property type="entry name" value="Cation_ATPase_C"/>
    <property type="match status" value="1"/>
</dbReference>
<evidence type="ECO:0000256" key="5">
    <source>
        <dbReference type="ARBA" id="ARBA00022568"/>
    </source>
</evidence>
<dbReference type="PANTHER" id="PTHR43294">
    <property type="entry name" value="SODIUM/POTASSIUM-TRANSPORTING ATPASE SUBUNIT ALPHA"/>
    <property type="match status" value="1"/>
</dbReference>
<feature type="transmembrane region" description="Helical" evidence="15">
    <location>
        <begin position="758"/>
        <end position="777"/>
    </location>
</feature>
<dbReference type="InterPro" id="IPR036412">
    <property type="entry name" value="HAD-like_sf"/>
</dbReference>
<dbReference type="PROSITE" id="PS00154">
    <property type="entry name" value="ATPASE_E1_E2"/>
    <property type="match status" value="1"/>
</dbReference>
<dbReference type="EMBL" id="QUSM01000003">
    <property type="protein sequence ID" value="RGD74440.1"/>
    <property type="molecule type" value="Genomic_DNA"/>
</dbReference>
<dbReference type="AlphaFoldDB" id="A0A3E3DYU7"/>
<keyword evidence="5" id="KW-0109">Calcium transport</keyword>
<dbReference type="InterPro" id="IPR006068">
    <property type="entry name" value="ATPase_P-typ_cation-transptr_C"/>
</dbReference>
<protein>
    <recommendedName>
        <fullName evidence="3">P-type Ca(2+) transporter</fullName>
        <ecNumber evidence="3">7.2.2.10</ecNumber>
    </recommendedName>
</protein>
<dbReference type="FunFam" id="2.70.150.10:FF:000016">
    <property type="entry name" value="Calcium-transporting P-type ATPase putative"/>
    <property type="match status" value="1"/>
</dbReference>
<dbReference type="GO" id="GO:0005886">
    <property type="term" value="C:plasma membrane"/>
    <property type="evidence" value="ECO:0007669"/>
    <property type="project" value="UniProtKB-SubCell"/>
</dbReference>
<dbReference type="InterPro" id="IPR018303">
    <property type="entry name" value="ATPase_P-typ_P_site"/>
</dbReference>
<dbReference type="FunFam" id="3.40.50.1000:FF:000028">
    <property type="entry name" value="Calcium-transporting P-type ATPase, putative"/>
    <property type="match status" value="1"/>
</dbReference>
<feature type="transmembrane region" description="Helical" evidence="15">
    <location>
        <begin position="862"/>
        <end position="880"/>
    </location>
</feature>
<dbReference type="GO" id="GO:0005388">
    <property type="term" value="F:P-type calcium transporter activity"/>
    <property type="evidence" value="ECO:0007669"/>
    <property type="project" value="UniProtKB-EC"/>
</dbReference>
<keyword evidence="12 15" id="KW-1133">Transmembrane helix</keyword>
<evidence type="ECO:0000256" key="1">
    <source>
        <dbReference type="ARBA" id="ARBA00004651"/>
    </source>
</evidence>
<feature type="transmembrane region" description="Helical" evidence="15">
    <location>
        <begin position="251"/>
        <end position="271"/>
    </location>
</feature>
<dbReference type="GO" id="GO:0046872">
    <property type="term" value="F:metal ion binding"/>
    <property type="evidence" value="ECO:0007669"/>
    <property type="project" value="UniProtKB-KW"/>
</dbReference>
<evidence type="ECO:0000256" key="10">
    <source>
        <dbReference type="ARBA" id="ARBA00022840"/>
    </source>
</evidence>
<feature type="transmembrane region" description="Helical" evidence="15">
    <location>
        <begin position="63"/>
        <end position="81"/>
    </location>
</feature>
<dbReference type="SUPFAM" id="SSF81660">
    <property type="entry name" value="Metal cation-transporting ATPase, ATP-binding domain N"/>
    <property type="match status" value="1"/>
</dbReference>
<keyword evidence="7" id="KW-0479">Metal-binding</keyword>
<keyword evidence="4" id="KW-1003">Cell membrane</keyword>
<dbReference type="Proteomes" id="UP000261212">
    <property type="component" value="Unassembled WGS sequence"/>
</dbReference>
<dbReference type="InterPro" id="IPR023298">
    <property type="entry name" value="ATPase_P-typ_TM_dom_sf"/>
</dbReference>
<comment type="catalytic activity">
    <reaction evidence="14">
        <text>Ca(2+)(in) + ATP + H2O = Ca(2+)(out) + ADP + phosphate + H(+)</text>
        <dbReference type="Rhea" id="RHEA:18105"/>
        <dbReference type="ChEBI" id="CHEBI:15377"/>
        <dbReference type="ChEBI" id="CHEBI:15378"/>
        <dbReference type="ChEBI" id="CHEBI:29108"/>
        <dbReference type="ChEBI" id="CHEBI:30616"/>
        <dbReference type="ChEBI" id="CHEBI:43474"/>
        <dbReference type="ChEBI" id="CHEBI:456216"/>
        <dbReference type="EC" id="7.2.2.10"/>
    </reaction>
</comment>
<name>A0A3E3DYU7_9FIRM</name>
<dbReference type="InterPro" id="IPR044492">
    <property type="entry name" value="P_typ_ATPase_HD_dom"/>
</dbReference>
<evidence type="ECO:0000256" key="9">
    <source>
        <dbReference type="ARBA" id="ARBA00022837"/>
    </source>
</evidence>
<dbReference type="GO" id="GO:0005524">
    <property type="term" value="F:ATP binding"/>
    <property type="evidence" value="ECO:0007669"/>
    <property type="project" value="UniProtKB-KW"/>
</dbReference>
<evidence type="ECO:0000256" key="3">
    <source>
        <dbReference type="ARBA" id="ARBA00012790"/>
    </source>
</evidence>
<keyword evidence="17" id="KW-0378">Hydrolase</keyword>
<dbReference type="SFLD" id="SFLDF00027">
    <property type="entry name" value="p-type_atpase"/>
    <property type="match status" value="1"/>
</dbReference>
<dbReference type="InterPro" id="IPR006408">
    <property type="entry name" value="P-type_ATPase_IIB"/>
</dbReference>
<evidence type="ECO:0000256" key="11">
    <source>
        <dbReference type="ARBA" id="ARBA00022967"/>
    </source>
</evidence>
<dbReference type="InterPro" id="IPR008250">
    <property type="entry name" value="ATPase_P-typ_transduc_dom_A_sf"/>
</dbReference>
<dbReference type="InterPro" id="IPR004014">
    <property type="entry name" value="ATPase_P-typ_cation-transptr_N"/>
</dbReference>
<evidence type="ECO:0000256" key="6">
    <source>
        <dbReference type="ARBA" id="ARBA00022692"/>
    </source>
</evidence>
<feature type="domain" description="Cation-transporting P-type ATPase N-terminal" evidence="16">
    <location>
        <begin position="10"/>
        <end position="83"/>
    </location>
</feature>
<dbReference type="NCBIfam" id="TIGR01517">
    <property type="entry name" value="ATPase-IIB_Ca"/>
    <property type="match status" value="1"/>
</dbReference>
<keyword evidence="9" id="KW-0106">Calcium</keyword>
<dbReference type="SUPFAM" id="SSF56784">
    <property type="entry name" value="HAD-like"/>
    <property type="match status" value="1"/>
</dbReference>